<sequence>MDPDALWSALMTLTRPVVTPFPYPLPDGPVPVGVLALTRAFYGSEAFSNRRDMIKRYLTSTLSACAEGVDLAPDTDSDSESESDSESDSESSSSEGESEGESDARSQRSLSPSPSPSSLAGYSISPAEESDADEERGGTSLNDGSDTEGEREGERETVQHSECIVHPLGVLARLGSLSLVTPLVSEAVRQAVTGVLSKYQRGSEDSSLLDGLTTLESLLRDTLNSVTQGLGDIADIDGICR</sequence>
<dbReference type="Proteomes" id="UP000265618">
    <property type="component" value="Unassembled WGS sequence"/>
</dbReference>
<feature type="compositionally biased region" description="Basic and acidic residues" evidence="1">
    <location>
        <begin position="148"/>
        <end position="159"/>
    </location>
</feature>
<name>A0A9K3CNB4_9EUKA</name>
<accession>A0A9K3CNB4</accession>
<feature type="compositionally biased region" description="Acidic residues" evidence="1">
    <location>
        <begin position="73"/>
        <end position="89"/>
    </location>
</feature>
<evidence type="ECO:0000313" key="2">
    <source>
        <dbReference type="EMBL" id="GIQ80281.1"/>
    </source>
</evidence>
<reference evidence="2 3" key="1">
    <citation type="journal article" date="2018" name="PLoS ONE">
        <title>The draft genome of Kipferlia bialata reveals reductive genome evolution in fornicate parasites.</title>
        <authorList>
            <person name="Tanifuji G."/>
            <person name="Takabayashi S."/>
            <person name="Kume K."/>
            <person name="Takagi M."/>
            <person name="Nakayama T."/>
            <person name="Kamikawa R."/>
            <person name="Inagaki Y."/>
            <person name="Hashimoto T."/>
        </authorList>
    </citation>
    <scope>NUCLEOTIDE SEQUENCE [LARGE SCALE GENOMIC DNA]</scope>
    <source>
        <strain evidence="2">NY0173</strain>
    </source>
</reference>
<protein>
    <submittedName>
        <fullName evidence="2">Uncharacterized protein</fullName>
    </submittedName>
</protein>
<proteinExistence type="predicted"/>
<evidence type="ECO:0000313" key="3">
    <source>
        <dbReference type="Proteomes" id="UP000265618"/>
    </source>
</evidence>
<keyword evidence="3" id="KW-1185">Reference proteome</keyword>
<gene>
    <name evidence="2" type="ORF">KIPB_001055</name>
</gene>
<dbReference type="AlphaFoldDB" id="A0A9K3CNB4"/>
<feature type="compositionally biased region" description="Low complexity" evidence="1">
    <location>
        <begin position="107"/>
        <end position="126"/>
    </location>
</feature>
<organism evidence="2 3">
    <name type="scientific">Kipferlia bialata</name>
    <dbReference type="NCBI Taxonomy" id="797122"/>
    <lineage>
        <taxon>Eukaryota</taxon>
        <taxon>Metamonada</taxon>
        <taxon>Carpediemonas-like organisms</taxon>
        <taxon>Kipferlia</taxon>
    </lineage>
</organism>
<dbReference type="EMBL" id="BDIP01000137">
    <property type="protein sequence ID" value="GIQ80281.1"/>
    <property type="molecule type" value="Genomic_DNA"/>
</dbReference>
<feature type="region of interest" description="Disordered" evidence="1">
    <location>
        <begin position="68"/>
        <end position="159"/>
    </location>
</feature>
<evidence type="ECO:0000256" key="1">
    <source>
        <dbReference type="SAM" id="MobiDB-lite"/>
    </source>
</evidence>
<comment type="caution">
    <text evidence="2">The sequence shown here is derived from an EMBL/GenBank/DDBJ whole genome shotgun (WGS) entry which is preliminary data.</text>
</comment>